<evidence type="ECO:0000313" key="2">
    <source>
        <dbReference type="EMBL" id="CAD9418852.1"/>
    </source>
</evidence>
<proteinExistence type="predicted"/>
<dbReference type="PANTHER" id="PTHR36897:SF2">
    <property type="entry name" value="OS10G0350800 PROTEIN"/>
    <property type="match status" value="1"/>
</dbReference>
<name>A0A7S2C8K0_9STRA</name>
<feature type="transmembrane region" description="Helical" evidence="1">
    <location>
        <begin position="30"/>
        <end position="47"/>
    </location>
</feature>
<keyword evidence="1" id="KW-0812">Transmembrane</keyword>
<keyword evidence="1" id="KW-1133">Transmembrane helix</keyword>
<accession>A0A7S2C8K0</accession>
<gene>
    <name evidence="2" type="ORF">DSPE1174_LOCUS13029</name>
</gene>
<organism evidence="2">
    <name type="scientific">Octactis speculum</name>
    <dbReference type="NCBI Taxonomy" id="3111310"/>
    <lineage>
        <taxon>Eukaryota</taxon>
        <taxon>Sar</taxon>
        <taxon>Stramenopiles</taxon>
        <taxon>Ochrophyta</taxon>
        <taxon>Dictyochophyceae</taxon>
        <taxon>Dictyochales</taxon>
        <taxon>Dictyochaceae</taxon>
        <taxon>Octactis</taxon>
    </lineage>
</organism>
<evidence type="ECO:0000256" key="1">
    <source>
        <dbReference type="SAM" id="Phobius"/>
    </source>
</evidence>
<dbReference type="PANTHER" id="PTHR36897">
    <property type="entry name" value="OS10G0351100-LIKE PROTEIN"/>
    <property type="match status" value="1"/>
</dbReference>
<dbReference type="AlphaFoldDB" id="A0A7S2C8K0"/>
<keyword evidence="1" id="KW-0472">Membrane</keyword>
<reference evidence="2" key="1">
    <citation type="submission" date="2021-01" db="EMBL/GenBank/DDBJ databases">
        <authorList>
            <person name="Corre E."/>
            <person name="Pelletier E."/>
            <person name="Niang G."/>
            <person name="Scheremetjew M."/>
            <person name="Finn R."/>
            <person name="Kale V."/>
            <person name="Holt S."/>
            <person name="Cochrane G."/>
            <person name="Meng A."/>
            <person name="Brown T."/>
            <person name="Cohen L."/>
        </authorList>
    </citation>
    <scope>NUCLEOTIDE SEQUENCE</scope>
    <source>
        <strain evidence="2">CCMP1381</strain>
    </source>
</reference>
<dbReference type="EMBL" id="HBGS01025618">
    <property type="protein sequence ID" value="CAD9418852.1"/>
    <property type="molecule type" value="Transcribed_RNA"/>
</dbReference>
<protein>
    <submittedName>
        <fullName evidence="2">Uncharacterized protein</fullName>
    </submittedName>
</protein>
<sequence length="127" mass="14052">MQIRRFSGYWSKKSGSLSAMAQRQAVPNPGVYGMGMLIGGVAAVFGVEKGCKRAELLAIYDDDKQHKVLVRFYQRIGFKSVRDVGDTFASLGDRLVWGGVGQLMETDLEAWVRKWAPIIRDPGCGLL</sequence>